<gene>
    <name evidence="2" type="ORF">AQJ30_32050</name>
</gene>
<evidence type="ECO:0000256" key="1">
    <source>
        <dbReference type="SAM" id="MobiDB-lite"/>
    </source>
</evidence>
<reference evidence="2 3" key="1">
    <citation type="submission" date="2015-10" db="EMBL/GenBank/DDBJ databases">
        <title>Draft genome sequence of Streptomyces longwoodensis DSM 41677, type strain for the species Streptomyces longwoodensis.</title>
        <authorList>
            <person name="Ruckert C."/>
            <person name="Winkler A."/>
            <person name="Kalinowski J."/>
            <person name="Kampfer P."/>
            <person name="Glaeser S."/>
        </authorList>
    </citation>
    <scope>NUCLEOTIDE SEQUENCE [LARGE SCALE GENOMIC DNA]</scope>
    <source>
        <strain evidence="2 3">DSM 41677</strain>
    </source>
</reference>
<proteinExistence type="predicted"/>
<feature type="region of interest" description="Disordered" evidence="1">
    <location>
        <begin position="67"/>
        <end position="93"/>
    </location>
</feature>
<organism evidence="2 3">
    <name type="scientific">Streptomyces longwoodensis</name>
    <dbReference type="NCBI Taxonomy" id="68231"/>
    <lineage>
        <taxon>Bacteria</taxon>
        <taxon>Bacillati</taxon>
        <taxon>Actinomycetota</taxon>
        <taxon>Actinomycetes</taxon>
        <taxon>Kitasatosporales</taxon>
        <taxon>Streptomycetaceae</taxon>
        <taxon>Streptomyces</taxon>
    </lineage>
</organism>
<comment type="caution">
    <text evidence="2">The sequence shown here is derived from an EMBL/GenBank/DDBJ whole genome shotgun (WGS) entry which is preliminary data.</text>
</comment>
<accession>A0A117QKU8</accession>
<evidence type="ECO:0000313" key="2">
    <source>
        <dbReference type="EMBL" id="KUN33883.1"/>
    </source>
</evidence>
<protein>
    <submittedName>
        <fullName evidence="2">Uncharacterized protein</fullName>
    </submittedName>
</protein>
<dbReference type="EMBL" id="LMWS01000043">
    <property type="protein sequence ID" value="KUN33883.1"/>
    <property type="molecule type" value="Genomic_DNA"/>
</dbReference>
<name>A0A117QKU8_9ACTN</name>
<sequence length="93" mass="9450">MGPAVDLRAGDAGEDCGCFDGVREQFGRGPGRGWGVAAFRAVEADDRVEMDGAPLLVLGDLGEGDPGVVPECPLGEAGSLGDLPAEVDREPSP</sequence>
<dbReference type="AlphaFoldDB" id="A0A117QKU8"/>
<keyword evidence="3" id="KW-1185">Reference proteome</keyword>
<evidence type="ECO:0000313" key="3">
    <source>
        <dbReference type="Proteomes" id="UP000053271"/>
    </source>
</evidence>
<dbReference type="STRING" id="68231.AQJ30_32050"/>
<dbReference type="Proteomes" id="UP000053271">
    <property type="component" value="Unassembled WGS sequence"/>
</dbReference>